<feature type="domain" description="BioF2-like acetyltransferase" evidence="2">
    <location>
        <begin position="194"/>
        <end position="336"/>
    </location>
</feature>
<name>A0ABS9Z5P9_9HYPH</name>
<proteinExistence type="predicted"/>
<dbReference type="Proteomes" id="UP001139104">
    <property type="component" value="Unassembled WGS sequence"/>
</dbReference>
<dbReference type="SUPFAM" id="SSF55729">
    <property type="entry name" value="Acyl-CoA N-acyltransferases (Nat)"/>
    <property type="match status" value="1"/>
</dbReference>
<dbReference type="GO" id="GO:0016746">
    <property type="term" value="F:acyltransferase activity"/>
    <property type="evidence" value="ECO:0007669"/>
    <property type="project" value="UniProtKB-KW"/>
</dbReference>
<evidence type="ECO:0000259" key="2">
    <source>
        <dbReference type="Pfam" id="PF13480"/>
    </source>
</evidence>
<protein>
    <submittedName>
        <fullName evidence="3">GNAT family N-acetyltransferase</fullName>
        <ecNumber evidence="3">2.3.1.-</ecNumber>
    </submittedName>
</protein>
<dbReference type="EC" id="2.3.1.-" evidence="3"/>
<dbReference type="InterPro" id="IPR038740">
    <property type="entry name" value="BioF2-like_GNAT_dom"/>
</dbReference>
<evidence type="ECO:0000313" key="4">
    <source>
        <dbReference type="Proteomes" id="UP001139104"/>
    </source>
</evidence>
<reference evidence="3" key="1">
    <citation type="journal article" date="2022" name="ISME J.">
        <title>Identification of active gaseous-alkane degraders at natural gas seeps.</title>
        <authorList>
            <person name="Farhan Ul Haque M."/>
            <person name="Hernandez M."/>
            <person name="Crombie A.T."/>
            <person name="Murrell J.C."/>
        </authorList>
    </citation>
    <scope>NUCLEOTIDE SEQUENCE</scope>
    <source>
        <strain evidence="3">PC2</strain>
    </source>
</reference>
<evidence type="ECO:0000256" key="1">
    <source>
        <dbReference type="SAM" id="MobiDB-lite"/>
    </source>
</evidence>
<keyword evidence="4" id="KW-1185">Reference proteome</keyword>
<dbReference type="EMBL" id="JAIVFP010000001">
    <property type="protein sequence ID" value="MCI4682791.1"/>
    <property type="molecule type" value="Genomic_DNA"/>
</dbReference>
<organism evidence="3 4">
    <name type="scientific">Candidatus Rhodoblastus alkanivorans</name>
    <dbReference type="NCBI Taxonomy" id="2954117"/>
    <lineage>
        <taxon>Bacteria</taxon>
        <taxon>Pseudomonadati</taxon>
        <taxon>Pseudomonadota</taxon>
        <taxon>Alphaproteobacteria</taxon>
        <taxon>Hyphomicrobiales</taxon>
        <taxon>Rhodoblastaceae</taxon>
        <taxon>Rhodoblastus</taxon>
    </lineage>
</organism>
<keyword evidence="3" id="KW-0012">Acyltransferase</keyword>
<gene>
    <name evidence="3" type="ORF">K2U94_08425</name>
</gene>
<feature type="region of interest" description="Disordered" evidence="1">
    <location>
        <begin position="1"/>
        <end position="23"/>
    </location>
</feature>
<accession>A0ABS9Z5P9</accession>
<keyword evidence="3" id="KW-0808">Transferase</keyword>
<dbReference type="InterPro" id="IPR016181">
    <property type="entry name" value="Acyl_CoA_acyltransferase"/>
</dbReference>
<dbReference type="RefSeq" id="WP_243066785.1">
    <property type="nucleotide sequence ID" value="NZ_JAIVFK010000044.1"/>
</dbReference>
<comment type="caution">
    <text evidence="3">The sequence shown here is derived from an EMBL/GenBank/DDBJ whole genome shotgun (WGS) entry which is preliminary data.</text>
</comment>
<dbReference type="Pfam" id="PF13480">
    <property type="entry name" value="Acetyltransf_6"/>
    <property type="match status" value="1"/>
</dbReference>
<sequence length="390" mass="42813">MSVAAPQSMSSSAPRAEAPARSPFARVETYDDPARALRAWRDLSPESPGSYYQTEPFLLAWLEIFAPRRKATPFFVVAYDAAGAPLAFLPLGLFRFGPLRVAQFLGGKHSNYNLGLFRAGADFSAQDLRRLLRAAAHSTPGGPHLYRLLNLPLLWRGAVNPLTWLDHQPAASRAHAAHLPADGDAFLASRLSTDTRKKLRKKEKRLAAMGALHYFRARDPQEKRYVLDAFFRHKIGRPEFALPEAELDATRRFYRALASGESGAELHALALDDRIIAVLGAGAAGSRLQGMFISYDPDPEIAKSSPGEILLTHVLRDACARKFAAFDLGVGDARYKASFCDEAEPLADALYAPTAGGRLALPFFTLAAAAKRIIKRNPKLLALAEKIQRR</sequence>
<evidence type="ECO:0000313" key="3">
    <source>
        <dbReference type="EMBL" id="MCI4682791.1"/>
    </source>
</evidence>
<dbReference type="Gene3D" id="3.40.630.30">
    <property type="match status" value="1"/>
</dbReference>
<feature type="compositionally biased region" description="Low complexity" evidence="1">
    <location>
        <begin position="8"/>
        <end position="23"/>
    </location>
</feature>